<evidence type="ECO:0000313" key="9">
    <source>
        <dbReference type="Proteomes" id="UP000778578"/>
    </source>
</evidence>
<evidence type="ECO:0000256" key="1">
    <source>
        <dbReference type="ARBA" id="ARBA00007754"/>
    </source>
</evidence>
<evidence type="ECO:0000259" key="7">
    <source>
        <dbReference type="PROSITE" id="PS51764"/>
    </source>
</evidence>
<dbReference type="InterPro" id="IPR022790">
    <property type="entry name" value="GH26_dom"/>
</dbReference>
<dbReference type="PROSITE" id="PS51764">
    <property type="entry name" value="GH26"/>
    <property type="match status" value="1"/>
</dbReference>
<evidence type="ECO:0000313" key="8">
    <source>
        <dbReference type="EMBL" id="MBY8879805.1"/>
    </source>
</evidence>
<reference evidence="8 9" key="1">
    <citation type="submission" date="2021-08" db="EMBL/GenBank/DDBJ databases">
        <title>WGS of actinomycetes from Thailand.</title>
        <authorList>
            <person name="Thawai C."/>
        </authorList>
    </citation>
    <scope>NUCLEOTIDE SEQUENCE [LARGE SCALE GENOMIC DNA]</scope>
    <source>
        <strain evidence="8 9">PLK6-54</strain>
    </source>
</reference>
<dbReference type="InterPro" id="IPR000805">
    <property type="entry name" value="Glyco_hydro_26"/>
</dbReference>
<feature type="domain" description="GH26" evidence="7">
    <location>
        <begin position="55"/>
        <end position="335"/>
    </location>
</feature>
<organism evidence="8 9">
    <name type="scientific">Actinacidiphila acidipaludis</name>
    <dbReference type="NCBI Taxonomy" id="2873382"/>
    <lineage>
        <taxon>Bacteria</taxon>
        <taxon>Bacillati</taxon>
        <taxon>Actinomycetota</taxon>
        <taxon>Actinomycetes</taxon>
        <taxon>Kitasatosporales</taxon>
        <taxon>Streptomycetaceae</taxon>
        <taxon>Actinacidiphila</taxon>
    </lineage>
</organism>
<proteinExistence type="inferred from homology"/>
<comment type="similarity">
    <text evidence="1 4">Belongs to the glycosyl hydrolase 26 family.</text>
</comment>
<feature type="chain" id="PRO_5045679274" evidence="6">
    <location>
        <begin position="23"/>
        <end position="345"/>
    </location>
</feature>
<dbReference type="InterPro" id="IPR017853">
    <property type="entry name" value="GH"/>
</dbReference>
<keyword evidence="3 4" id="KW-0326">Glycosidase</keyword>
<dbReference type="Proteomes" id="UP000778578">
    <property type="component" value="Unassembled WGS sequence"/>
</dbReference>
<accession>A0ABS7Q9H5</accession>
<dbReference type="RefSeq" id="WP_222964198.1">
    <property type="nucleotide sequence ID" value="NZ_JAINZZ010000023.1"/>
</dbReference>
<keyword evidence="9" id="KW-1185">Reference proteome</keyword>
<feature type="region of interest" description="Disordered" evidence="5">
    <location>
        <begin position="33"/>
        <end position="56"/>
    </location>
</feature>
<evidence type="ECO:0000256" key="2">
    <source>
        <dbReference type="ARBA" id="ARBA00022801"/>
    </source>
</evidence>
<keyword evidence="2 4" id="KW-0378">Hydrolase</keyword>
<gene>
    <name evidence="8" type="ORF">K7862_19485</name>
</gene>
<dbReference type="EMBL" id="JAINZZ010000023">
    <property type="protein sequence ID" value="MBY8879805.1"/>
    <property type="molecule type" value="Genomic_DNA"/>
</dbReference>
<name>A0ABS7Q9H5_9ACTN</name>
<evidence type="ECO:0000256" key="6">
    <source>
        <dbReference type="SAM" id="SignalP"/>
    </source>
</evidence>
<dbReference type="PANTHER" id="PTHR40079">
    <property type="entry name" value="MANNAN ENDO-1,4-BETA-MANNOSIDASE E-RELATED"/>
    <property type="match status" value="1"/>
</dbReference>
<evidence type="ECO:0000256" key="4">
    <source>
        <dbReference type="PROSITE-ProRule" id="PRU01100"/>
    </source>
</evidence>
<dbReference type="PANTHER" id="PTHR40079:SF4">
    <property type="entry name" value="GH26 DOMAIN-CONTAINING PROTEIN-RELATED"/>
    <property type="match status" value="1"/>
</dbReference>
<comment type="caution">
    <text evidence="8">The sequence shown here is derived from an EMBL/GenBank/DDBJ whole genome shotgun (WGS) entry which is preliminary data.</text>
</comment>
<feature type="active site" description="Proton donor" evidence="4">
    <location>
        <position position="173"/>
    </location>
</feature>
<evidence type="ECO:0000256" key="5">
    <source>
        <dbReference type="SAM" id="MobiDB-lite"/>
    </source>
</evidence>
<dbReference type="Gene3D" id="3.20.20.80">
    <property type="entry name" value="Glycosidases"/>
    <property type="match status" value="1"/>
</dbReference>
<protein>
    <submittedName>
        <fullName evidence="8">Beta-mannanase</fullName>
    </submittedName>
</protein>
<feature type="signal peptide" evidence="6">
    <location>
        <begin position="1"/>
        <end position="22"/>
    </location>
</feature>
<dbReference type="Pfam" id="PF02156">
    <property type="entry name" value="Glyco_hydro_26"/>
    <property type="match status" value="1"/>
</dbReference>
<dbReference type="PROSITE" id="PS51257">
    <property type="entry name" value="PROKAR_LIPOPROTEIN"/>
    <property type="match status" value="1"/>
</dbReference>
<sequence>MTSRIRSLAAAAAVGLLLTVTAGCSTFSSSGREKYQHAEGGQPSVSGTPTDGAKASAKPVLPYDIRPLLKPEKKYFGVSLPGFPASMQPLQKYASLVGKKPDLVESYAAWGDQFESQQVQDTWDYGALSFIAWEPMKESLADIAAGKDDAYIHQYAQSVKELNLPVAISFAHEMNGFWYPWGTKKATPQQFVSAWKHVHDVFADEGATQVIWVWSPNVIAPMKSVRLKPFWPGDGYVDWVGVIGYYALNGPHTYKTLYDPTMDEVRGFTKKPFVIAETASEGGQRKPADIDDLFRGTAKRSDVVGFVWFDYNKETDWRVDSSSTAAAEFRRQAAGKPYGVDVRKP</sequence>
<feature type="active site" description="Nucleophile" evidence="4">
    <location>
        <position position="277"/>
    </location>
</feature>
<evidence type="ECO:0000256" key="3">
    <source>
        <dbReference type="ARBA" id="ARBA00023295"/>
    </source>
</evidence>
<keyword evidence="6" id="KW-0732">Signal</keyword>
<dbReference type="SUPFAM" id="SSF51445">
    <property type="entry name" value="(Trans)glycosidases"/>
    <property type="match status" value="1"/>
</dbReference>